<comment type="subunit">
    <text evidence="9">Homodimer.</text>
</comment>
<protein>
    <recommendedName>
        <fullName evidence="3 9">Diaminopimelate epimerase</fullName>
        <shortName evidence="9">DAP epimerase</shortName>
        <ecNumber evidence="3 9">5.1.1.7</ecNumber>
    </recommendedName>
    <alternativeName>
        <fullName evidence="9">PLP-independent amino acid racemase</fullName>
    </alternativeName>
</protein>
<gene>
    <name evidence="9" type="primary">dapF</name>
    <name evidence="11" type="ORF">CRV12_03575</name>
</gene>
<dbReference type="Pfam" id="PF01678">
    <property type="entry name" value="DAP_epimerase"/>
    <property type="match status" value="2"/>
</dbReference>
<evidence type="ECO:0000256" key="10">
    <source>
        <dbReference type="PROSITE-ProRule" id="PRU10125"/>
    </source>
</evidence>
<keyword evidence="4 9" id="KW-0963">Cytoplasm</keyword>
<accession>A0A2P5SZB5</accession>
<organism evidence="11 12">
    <name type="scientific">Candidatus Pantoea edessiphila</name>
    <dbReference type="NCBI Taxonomy" id="2044610"/>
    <lineage>
        <taxon>Bacteria</taxon>
        <taxon>Pseudomonadati</taxon>
        <taxon>Pseudomonadota</taxon>
        <taxon>Gammaproteobacteria</taxon>
        <taxon>Enterobacterales</taxon>
        <taxon>Erwiniaceae</taxon>
        <taxon>Pantoea</taxon>
    </lineage>
</organism>
<feature type="binding site" evidence="9">
    <location>
        <begin position="74"/>
        <end position="75"/>
    </location>
    <ligand>
        <name>substrate</name>
    </ligand>
</feature>
<keyword evidence="5 9" id="KW-0028">Amino-acid biosynthesis</keyword>
<dbReference type="Proteomes" id="UP000296153">
    <property type="component" value="Unassembled WGS sequence"/>
</dbReference>
<feature type="active site" evidence="10">
    <location>
        <position position="73"/>
    </location>
</feature>
<dbReference type="NCBIfam" id="TIGR00652">
    <property type="entry name" value="DapF"/>
    <property type="match status" value="1"/>
</dbReference>
<feature type="binding site" evidence="9">
    <location>
        <position position="64"/>
    </location>
    <ligand>
        <name>substrate</name>
    </ligand>
</feature>
<evidence type="ECO:0000313" key="11">
    <source>
        <dbReference type="EMBL" id="PPI87679.1"/>
    </source>
</evidence>
<feature type="site" description="Could be important to modulate the pK values of the two catalytic cysteine residues" evidence="9">
    <location>
        <position position="208"/>
    </location>
</feature>
<reference evidence="11 12" key="1">
    <citation type="journal article" date="2018" name="Genome Biol. Evol.">
        <title>Cladogenesis and Genomic Streamlining in Extracellular Endosymbionts of Tropical Stink Bugs.</title>
        <authorList>
            <person name="Otero-Bravo A."/>
            <person name="Goffredi S."/>
            <person name="Sabree Z.L."/>
        </authorList>
    </citation>
    <scope>NUCLEOTIDE SEQUENCE [LARGE SCALE GENOMIC DNA]</scope>
    <source>
        <strain evidence="11 12">SoEE</strain>
    </source>
</reference>
<comment type="subcellular location">
    <subcellularLocation>
        <location evidence="9">Cytoplasm</location>
    </subcellularLocation>
</comment>
<dbReference type="PANTHER" id="PTHR31689:SF0">
    <property type="entry name" value="DIAMINOPIMELATE EPIMERASE"/>
    <property type="match status" value="1"/>
</dbReference>
<feature type="site" description="Important for dimerization" evidence="9">
    <location>
        <position position="268"/>
    </location>
</feature>
<dbReference type="EMBL" id="PDKT01000006">
    <property type="protein sequence ID" value="PPI87679.1"/>
    <property type="molecule type" value="Genomic_DNA"/>
</dbReference>
<feature type="active site" description="Proton donor" evidence="9">
    <location>
        <position position="73"/>
    </location>
</feature>
<feature type="binding site" evidence="9">
    <location>
        <begin position="218"/>
        <end position="219"/>
    </location>
    <ligand>
        <name>substrate</name>
    </ligand>
</feature>
<dbReference type="PROSITE" id="PS01326">
    <property type="entry name" value="DAP_EPIMERASE"/>
    <property type="match status" value="1"/>
</dbReference>
<keyword evidence="7 9" id="KW-0413">Isomerase</keyword>
<dbReference type="InterPro" id="IPR018510">
    <property type="entry name" value="DAP_epimerase_AS"/>
</dbReference>
<comment type="caution">
    <text evidence="11">The sequence shown here is derived from an EMBL/GenBank/DDBJ whole genome shotgun (WGS) entry which is preliminary data.</text>
</comment>
<dbReference type="GO" id="GO:0009089">
    <property type="term" value="P:lysine biosynthetic process via diaminopimelate"/>
    <property type="evidence" value="ECO:0007669"/>
    <property type="project" value="UniProtKB-UniRule"/>
</dbReference>
<dbReference type="PANTHER" id="PTHR31689">
    <property type="entry name" value="DIAMINOPIMELATE EPIMERASE, CHLOROPLASTIC"/>
    <property type="match status" value="1"/>
</dbReference>
<evidence type="ECO:0000256" key="1">
    <source>
        <dbReference type="ARBA" id="ARBA00005196"/>
    </source>
</evidence>
<feature type="binding site" evidence="9">
    <location>
        <begin position="208"/>
        <end position="209"/>
    </location>
    <ligand>
        <name>substrate</name>
    </ligand>
</feature>
<dbReference type="HAMAP" id="MF_00197">
    <property type="entry name" value="DAP_epimerase"/>
    <property type="match status" value="1"/>
</dbReference>
<name>A0A2P5SZB5_9GAMM</name>
<dbReference type="InterPro" id="IPR001653">
    <property type="entry name" value="DAP_epimerase_DapF"/>
</dbReference>
<comment type="catalytic activity">
    <reaction evidence="8 9">
        <text>(2S,6S)-2,6-diaminopimelate = meso-2,6-diaminopimelate</text>
        <dbReference type="Rhea" id="RHEA:15393"/>
        <dbReference type="ChEBI" id="CHEBI:57609"/>
        <dbReference type="ChEBI" id="CHEBI:57791"/>
        <dbReference type="EC" id="5.1.1.7"/>
    </reaction>
</comment>
<evidence type="ECO:0000256" key="6">
    <source>
        <dbReference type="ARBA" id="ARBA00023154"/>
    </source>
</evidence>
<dbReference type="GO" id="GO:0005829">
    <property type="term" value="C:cytosol"/>
    <property type="evidence" value="ECO:0007669"/>
    <property type="project" value="TreeGrafter"/>
</dbReference>
<evidence type="ECO:0000256" key="3">
    <source>
        <dbReference type="ARBA" id="ARBA00013080"/>
    </source>
</evidence>
<comment type="function">
    <text evidence="9">Catalyzes the stereoinversion of LL-2,6-diaminopimelate (L,L-DAP) to meso-diaminopimelate (meso-DAP), a precursor of L-lysine and an essential component of the bacterial peptidoglycan.</text>
</comment>
<evidence type="ECO:0000256" key="4">
    <source>
        <dbReference type="ARBA" id="ARBA00022490"/>
    </source>
</evidence>
<dbReference type="Gene3D" id="3.10.310.10">
    <property type="entry name" value="Diaminopimelate Epimerase, Chain A, domain 1"/>
    <property type="match status" value="2"/>
</dbReference>
<feature type="binding site" evidence="9">
    <location>
        <position position="44"/>
    </location>
    <ligand>
        <name>substrate</name>
    </ligand>
</feature>
<keyword evidence="6 9" id="KW-0457">Lysine biosynthesis</keyword>
<evidence type="ECO:0000256" key="8">
    <source>
        <dbReference type="ARBA" id="ARBA00051712"/>
    </source>
</evidence>
<feature type="binding site" evidence="9">
    <location>
        <position position="190"/>
    </location>
    <ligand>
        <name>substrate</name>
    </ligand>
</feature>
<dbReference type="GO" id="GO:0008837">
    <property type="term" value="F:diaminopimelate epimerase activity"/>
    <property type="evidence" value="ECO:0007669"/>
    <property type="project" value="UniProtKB-UniRule"/>
</dbReference>
<dbReference type="UniPathway" id="UPA00034">
    <property type="reaction ID" value="UER00025"/>
</dbReference>
<comment type="pathway">
    <text evidence="1 9">Amino-acid biosynthesis; L-lysine biosynthesis via DAP pathway; DL-2,6-diaminopimelate from LL-2,6-diaminopimelate: step 1/1.</text>
</comment>
<feature type="active site" description="Proton acceptor" evidence="9">
    <location>
        <position position="217"/>
    </location>
</feature>
<dbReference type="FunFam" id="3.10.310.10:FF:000001">
    <property type="entry name" value="Diaminopimelate epimerase"/>
    <property type="match status" value="1"/>
</dbReference>
<evidence type="ECO:0000256" key="9">
    <source>
        <dbReference type="HAMAP-Rule" id="MF_00197"/>
    </source>
</evidence>
<comment type="similarity">
    <text evidence="2 9">Belongs to the diaminopimelate epimerase family.</text>
</comment>
<feature type="binding site" evidence="9">
    <location>
        <position position="11"/>
    </location>
    <ligand>
        <name>substrate</name>
    </ligand>
</feature>
<evidence type="ECO:0000256" key="2">
    <source>
        <dbReference type="ARBA" id="ARBA00010219"/>
    </source>
</evidence>
<dbReference type="AlphaFoldDB" id="A0A2P5SZB5"/>
<evidence type="ECO:0000256" key="5">
    <source>
        <dbReference type="ARBA" id="ARBA00022605"/>
    </source>
</evidence>
<proteinExistence type="inferred from homology"/>
<feature type="binding site" evidence="9">
    <location>
        <position position="157"/>
    </location>
    <ligand>
        <name>substrate</name>
    </ligand>
</feature>
<evidence type="ECO:0000256" key="7">
    <source>
        <dbReference type="ARBA" id="ARBA00023235"/>
    </source>
</evidence>
<dbReference type="EC" id="5.1.1.7" evidence="3 9"/>
<feature type="site" description="Could be important to modulate the pK values of the two catalytic cysteine residues" evidence="9">
    <location>
        <position position="159"/>
    </location>
</feature>
<evidence type="ECO:0000313" key="12">
    <source>
        <dbReference type="Proteomes" id="UP000296153"/>
    </source>
</evidence>
<dbReference type="OrthoDB" id="9805408at2"/>
<dbReference type="RefSeq" id="WP_136131301.1">
    <property type="nucleotide sequence ID" value="NZ_PDKT01000006.1"/>
</dbReference>
<dbReference type="SUPFAM" id="SSF54506">
    <property type="entry name" value="Diaminopimelate epimerase-like"/>
    <property type="match status" value="2"/>
</dbReference>
<sequence length="274" mass="30568">MQFSKMHGIGNDFMIIDAITQKFNLSKEMINKISNRHIGVGFDQLLIVESSHNPDFDFHYRIFNSNGTEVFQCGNGARCFAIFVKLKGLTNKNNIKVTTKTTNMILEIIHDNLVCVDMNEPIFEPSKIPLKMCQTQELYSIEIDDRCFKFGMVSIGNPHCVIQVQDIKTAQVNFLGPLIEKHSYFPESTNVNFMEVVNNENIRLRVYERGVGETYACGSGACAAVACGIIQGILSSKVSVNLIGGTLSVSWNGIGKPIYMTGPATHVYDGYIYI</sequence>